<dbReference type="SUPFAM" id="SSF64518">
    <property type="entry name" value="Phase 1 flagellin"/>
    <property type="match status" value="1"/>
</dbReference>
<gene>
    <name evidence="7 13" type="primary">flgK</name>
    <name evidence="13" type="ORF">D9O29_01885</name>
</gene>
<accession>A0ABY3LL60</accession>
<evidence type="ECO:0000259" key="12">
    <source>
        <dbReference type="Pfam" id="PF22638"/>
    </source>
</evidence>
<evidence type="ECO:0000259" key="9">
    <source>
        <dbReference type="Pfam" id="PF00460"/>
    </source>
</evidence>
<comment type="caution">
    <text evidence="13">The sequence shown here is derived from an EMBL/GenBank/DDBJ whole genome shotgun (WGS) entry which is preliminary data.</text>
</comment>
<evidence type="ECO:0000256" key="4">
    <source>
        <dbReference type="ARBA" id="ARBA00016244"/>
    </source>
</evidence>
<dbReference type="Pfam" id="PF21158">
    <property type="entry name" value="flgK_1st_1"/>
    <property type="match status" value="1"/>
</dbReference>
<keyword evidence="5 7" id="KW-0964">Secreted</keyword>
<keyword evidence="13" id="KW-0966">Cell projection</keyword>
<evidence type="ECO:0000256" key="2">
    <source>
        <dbReference type="ARBA" id="ARBA00004613"/>
    </source>
</evidence>
<name>A0ABY3LL60_9GAMM</name>
<feature type="domain" description="Flagellar basal body rod protein N-terminal" evidence="9">
    <location>
        <begin position="5"/>
        <end position="34"/>
    </location>
</feature>
<evidence type="ECO:0000256" key="1">
    <source>
        <dbReference type="ARBA" id="ARBA00004365"/>
    </source>
</evidence>
<dbReference type="EMBL" id="RCNL01000001">
    <property type="protein sequence ID" value="TXL80877.1"/>
    <property type="molecule type" value="Genomic_DNA"/>
</dbReference>
<protein>
    <recommendedName>
        <fullName evidence="4 7">Flagellar hook-associated protein 1</fullName>
        <shortName evidence="7">HAP1</shortName>
    </recommendedName>
</protein>
<sequence>MSSIINSAMSGLSAAQAALSTTSNNISNYTVAGYSRQTTVLAQANSTLQGNSYYGNGVNITGVQREYDSFIATQLRGASASYSAVDTQHTQISNIDDLLSTATTSLSTSLQGFFTNLQNVVSNANDPSARQSMLSNAQGLVNQFQTSAQYLNNMQNSVNADVSSSVKQVNTLTSQIADLNQQIGKLSTANGAAPNDLLDKRDQLVNTLNNVVGVTVSQQDGGGYTVAMANGLTLVNGDKSHDLVAMNSSSDPTRTTIGYVDKQAGNVEIPEKLITTGSLGGLLAFRTQDLDLAQNQLGQLAAAFTTSFNDVHKQGFDSNGDQGVDFFNIGSPLVVSNSKNSTAASVTAEWTDTSALKATNYNVSFDGTNWTATRASDSTAAAITQSTDASGNTTLSFDGLKLTVGATPAPAAKDSFLVKPVQNVVNDMSVAITNESQVAAAGAVGGESDNRNAQKLLALQDAKLVGGNATLSQAYATIVSSVGNKTSSLETTSDTQKSVVSQLTERQQSVSGVNLDEEYANLTKYQQYYMANAQVLQTASTVFNALINIR</sequence>
<feature type="signal peptide" evidence="8">
    <location>
        <begin position="1"/>
        <end position="17"/>
    </location>
</feature>
<evidence type="ECO:0000256" key="3">
    <source>
        <dbReference type="ARBA" id="ARBA00009677"/>
    </source>
</evidence>
<keyword evidence="13" id="KW-0969">Cilium</keyword>
<keyword evidence="14" id="KW-1185">Reference proteome</keyword>
<reference evidence="13 14" key="1">
    <citation type="submission" date="2018-10" db="EMBL/GenBank/DDBJ databases">
        <title>Draft genome sequence of Pantoea vagans isolated from corpses of the sugarcane aphid Melanaphis sacchari Zehntner.</title>
        <authorList>
            <person name="Toledo E."/>
            <person name="Pena G."/>
            <person name="Lozano L."/>
        </authorList>
    </citation>
    <scope>NUCLEOTIDE SEQUENCE [LARGE SCALE GENOMIC DNA]</scope>
    <source>
        <strain evidence="13 14">ET-90</strain>
    </source>
</reference>
<feature type="domain" description="Flagellar basal-body/hook protein C-terminal" evidence="10">
    <location>
        <begin position="510"/>
        <end position="549"/>
    </location>
</feature>
<dbReference type="InterPro" id="IPR049119">
    <property type="entry name" value="FlgK_D2-like"/>
</dbReference>
<evidence type="ECO:0000256" key="8">
    <source>
        <dbReference type="SAM" id="SignalP"/>
    </source>
</evidence>
<evidence type="ECO:0000256" key="5">
    <source>
        <dbReference type="ARBA" id="ARBA00022525"/>
    </source>
</evidence>
<dbReference type="InterPro" id="IPR010930">
    <property type="entry name" value="Flg_bb/hook_C_dom"/>
</dbReference>
<feature type="chain" id="PRO_5046760764" description="Flagellar hook-associated protein 1" evidence="8">
    <location>
        <begin position="18"/>
        <end position="550"/>
    </location>
</feature>
<evidence type="ECO:0000259" key="10">
    <source>
        <dbReference type="Pfam" id="PF06429"/>
    </source>
</evidence>
<evidence type="ECO:0000256" key="7">
    <source>
        <dbReference type="RuleBase" id="RU362065"/>
    </source>
</evidence>
<feature type="domain" description="Flagellar hook-associated protein 1 D2-like" evidence="11">
    <location>
        <begin position="335"/>
        <end position="420"/>
    </location>
</feature>
<evidence type="ECO:0000256" key="6">
    <source>
        <dbReference type="ARBA" id="ARBA00023143"/>
    </source>
</evidence>
<dbReference type="InterPro" id="IPR002371">
    <property type="entry name" value="FlgK"/>
</dbReference>
<dbReference type="InterPro" id="IPR001444">
    <property type="entry name" value="Flag_bb_rod_N"/>
</dbReference>
<comment type="subcellular location">
    <subcellularLocation>
        <location evidence="1 7">Bacterial flagellum</location>
    </subcellularLocation>
    <subcellularLocation>
        <location evidence="2 7">Secreted</location>
    </subcellularLocation>
</comment>
<proteinExistence type="inferred from homology"/>
<dbReference type="Pfam" id="PF22638">
    <property type="entry name" value="FlgK_D1"/>
    <property type="match status" value="1"/>
</dbReference>
<dbReference type="InterPro" id="IPR053927">
    <property type="entry name" value="FlgK_helical"/>
</dbReference>
<dbReference type="PRINTS" id="PR01005">
    <property type="entry name" value="FLGHOOKAP1"/>
</dbReference>
<evidence type="ECO:0000313" key="13">
    <source>
        <dbReference type="EMBL" id="TXL80877.1"/>
    </source>
</evidence>
<dbReference type="Proteomes" id="UP000426772">
    <property type="component" value="Unassembled WGS sequence"/>
</dbReference>
<dbReference type="Pfam" id="PF00460">
    <property type="entry name" value="Flg_bb_rod"/>
    <property type="match status" value="1"/>
</dbReference>
<evidence type="ECO:0000259" key="11">
    <source>
        <dbReference type="Pfam" id="PF21158"/>
    </source>
</evidence>
<keyword evidence="6 7" id="KW-0975">Bacterial flagellum</keyword>
<dbReference type="Pfam" id="PF06429">
    <property type="entry name" value="Flg_bbr_C"/>
    <property type="match status" value="1"/>
</dbReference>
<dbReference type="PANTHER" id="PTHR30033:SF1">
    <property type="entry name" value="FLAGELLAR HOOK-ASSOCIATED PROTEIN 1"/>
    <property type="match status" value="1"/>
</dbReference>
<evidence type="ECO:0000313" key="14">
    <source>
        <dbReference type="Proteomes" id="UP000426772"/>
    </source>
</evidence>
<dbReference type="NCBIfam" id="TIGR02492">
    <property type="entry name" value="flgK_ends"/>
    <property type="match status" value="1"/>
</dbReference>
<comment type="similarity">
    <text evidence="3 7">Belongs to the flagella basal body rod proteins family.</text>
</comment>
<organism evidence="13 14">
    <name type="scientific">Pantoea vagans</name>
    <dbReference type="NCBI Taxonomy" id="470934"/>
    <lineage>
        <taxon>Bacteria</taxon>
        <taxon>Pseudomonadati</taxon>
        <taxon>Pseudomonadota</taxon>
        <taxon>Gammaproteobacteria</taxon>
        <taxon>Enterobacterales</taxon>
        <taxon>Erwiniaceae</taxon>
        <taxon>Pantoea</taxon>
    </lineage>
</organism>
<dbReference type="RefSeq" id="WP_147788397.1">
    <property type="nucleotide sequence ID" value="NZ_RCNL01000001.1"/>
</dbReference>
<keyword evidence="13" id="KW-0282">Flagellum</keyword>
<dbReference type="PANTHER" id="PTHR30033">
    <property type="entry name" value="FLAGELLAR HOOK-ASSOCIATED PROTEIN 1"/>
    <property type="match status" value="1"/>
</dbReference>
<keyword evidence="8" id="KW-0732">Signal</keyword>
<feature type="domain" description="Flagellar hook-associated protein FlgK helical" evidence="12">
    <location>
        <begin position="93"/>
        <end position="327"/>
    </location>
</feature>